<evidence type="ECO:0000313" key="2">
    <source>
        <dbReference type="EMBL" id="QDU90100.1"/>
    </source>
</evidence>
<keyword evidence="3" id="KW-1185">Reference proteome</keyword>
<gene>
    <name evidence="2" type="ORF">Pla175_35000</name>
</gene>
<evidence type="ECO:0000313" key="3">
    <source>
        <dbReference type="Proteomes" id="UP000317429"/>
    </source>
</evidence>
<sequence length="118" mass="12817">MNTTLPIRRTRLRPLRRLVGSESARALSLVSLLALLVGVLVVRAFRSDRAPPVVDQTHRGESAPTLDPEAATLVRPLRAESNAPRLDPITASFPTPESRAGRTPRMAAGARSDGPEYR</sequence>
<feature type="region of interest" description="Disordered" evidence="1">
    <location>
        <begin position="77"/>
        <end position="118"/>
    </location>
</feature>
<reference evidence="2 3" key="1">
    <citation type="submission" date="2019-02" db="EMBL/GenBank/DDBJ databases">
        <title>Deep-cultivation of Planctomycetes and their phenomic and genomic characterization uncovers novel biology.</title>
        <authorList>
            <person name="Wiegand S."/>
            <person name="Jogler M."/>
            <person name="Boedeker C."/>
            <person name="Pinto D."/>
            <person name="Vollmers J."/>
            <person name="Rivas-Marin E."/>
            <person name="Kohn T."/>
            <person name="Peeters S.H."/>
            <person name="Heuer A."/>
            <person name="Rast P."/>
            <person name="Oberbeckmann S."/>
            <person name="Bunk B."/>
            <person name="Jeske O."/>
            <person name="Meyerdierks A."/>
            <person name="Storesund J.E."/>
            <person name="Kallscheuer N."/>
            <person name="Luecker S."/>
            <person name="Lage O.M."/>
            <person name="Pohl T."/>
            <person name="Merkel B.J."/>
            <person name="Hornburger P."/>
            <person name="Mueller R.-W."/>
            <person name="Bruemmer F."/>
            <person name="Labrenz M."/>
            <person name="Spormann A.M."/>
            <person name="Op den Camp H."/>
            <person name="Overmann J."/>
            <person name="Amann R."/>
            <person name="Jetten M.S.M."/>
            <person name="Mascher T."/>
            <person name="Medema M.H."/>
            <person name="Devos D.P."/>
            <person name="Kaster A.-K."/>
            <person name="Ovreas L."/>
            <person name="Rohde M."/>
            <person name="Galperin M.Y."/>
            <person name="Jogler C."/>
        </authorList>
    </citation>
    <scope>NUCLEOTIDE SEQUENCE [LARGE SCALE GENOMIC DNA]</scope>
    <source>
        <strain evidence="2 3">Pla175</strain>
    </source>
</reference>
<dbReference type="KEGG" id="pnd:Pla175_35000"/>
<organism evidence="2 3">
    <name type="scientific">Pirellulimonas nuda</name>
    <dbReference type="NCBI Taxonomy" id="2528009"/>
    <lineage>
        <taxon>Bacteria</taxon>
        <taxon>Pseudomonadati</taxon>
        <taxon>Planctomycetota</taxon>
        <taxon>Planctomycetia</taxon>
        <taxon>Pirellulales</taxon>
        <taxon>Lacipirellulaceae</taxon>
        <taxon>Pirellulimonas</taxon>
    </lineage>
</organism>
<dbReference type="RefSeq" id="WP_145287926.1">
    <property type="nucleotide sequence ID" value="NZ_CP036291.1"/>
</dbReference>
<dbReference type="AlphaFoldDB" id="A0A518DF63"/>
<dbReference type="Proteomes" id="UP000317429">
    <property type="component" value="Chromosome"/>
</dbReference>
<protein>
    <submittedName>
        <fullName evidence="2">Uncharacterized protein</fullName>
    </submittedName>
</protein>
<accession>A0A518DF63</accession>
<proteinExistence type="predicted"/>
<evidence type="ECO:0000256" key="1">
    <source>
        <dbReference type="SAM" id="MobiDB-lite"/>
    </source>
</evidence>
<name>A0A518DF63_9BACT</name>
<dbReference type="EMBL" id="CP036291">
    <property type="protein sequence ID" value="QDU90100.1"/>
    <property type="molecule type" value="Genomic_DNA"/>
</dbReference>